<evidence type="ECO:0000256" key="1">
    <source>
        <dbReference type="SAM" id="MobiDB-lite"/>
    </source>
</evidence>
<name>A0AB39KSV6_9CAUL</name>
<feature type="region of interest" description="Disordered" evidence="1">
    <location>
        <begin position="65"/>
        <end position="120"/>
    </location>
</feature>
<dbReference type="EMBL" id="CP158375">
    <property type="protein sequence ID" value="XDO96366.1"/>
    <property type="molecule type" value="Genomic_DNA"/>
</dbReference>
<dbReference type="AlphaFoldDB" id="A0AB39KSV6"/>
<accession>A0AB39KSV6</accession>
<sequence>MITFDSSLLLGYYQARSNVAGAAAAASSGGASNTNRVVAPWASSNKDLKADALMKKVLGGRKFIDEGGEPRIRRRGGRSSQAFRPAPGTCRPFGPDGSCWRERGHGKRDGASSDGLRQGA</sequence>
<evidence type="ECO:0000313" key="2">
    <source>
        <dbReference type="EMBL" id="XDO96366.1"/>
    </source>
</evidence>
<dbReference type="RefSeq" id="WP_369059218.1">
    <property type="nucleotide sequence ID" value="NZ_CP158375.1"/>
</dbReference>
<gene>
    <name evidence="2" type="ORF">ABOZ73_16550</name>
</gene>
<organism evidence="2">
    <name type="scientific">Caulobacter sp. 73W</name>
    <dbReference type="NCBI Taxonomy" id="3161137"/>
    <lineage>
        <taxon>Bacteria</taxon>
        <taxon>Pseudomonadati</taxon>
        <taxon>Pseudomonadota</taxon>
        <taxon>Alphaproteobacteria</taxon>
        <taxon>Caulobacterales</taxon>
        <taxon>Caulobacteraceae</taxon>
        <taxon>Caulobacter</taxon>
    </lineage>
</organism>
<proteinExistence type="predicted"/>
<reference evidence="2" key="1">
    <citation type="submission" date="2024-06" db="EMBL/GenBank/DDBJ databases">
        <title>Caulobacter inopinatus, sp. nov.</title>
        <authorList>
            <person name="Donachie S.P."/>
        </authorList>
    </citation>
    <scope>NUCLEOTIDE SEQUENCE</scope>
    <source>
        <strain evidence="2">73W</strain>
    </source>
</reference>
<protein>
    <submittedName>
        <fullName evidence="2">Uncharacterized protein</fullName>
    </submittedName>
</protein>
<feature type="compositionally biased region" description="Basic and acidic residues" evidence="1">
    <location>
        <begin position="99"/>
        <end position="111"/>
    </location>
</feature>